<evidence type="ECO:0000313" key="1">
    <source>
        <dbReference type="Araport" id="AT1G13143"/>
    </source>
</evidence>
<dbReference type="EMBL" id="CP002684">
    <property type="protein sequence ID" value="ANM58621.1"/>
    <property type="molecule type" value="Genomic_DNA"/>
</dbReference>
<evidence type="ECO:0000313" key="2">
    <source>
        <dbReference type="EMBL" id="ANM58621.1"/>
    </source>
</evidence>
<dbReference type="OrthoDB" id="10470494at2759"/>
<name>A0A1P8APN6_ARATH</name>
<organism evidence="2 3">
    <name type="scientific">Arabidopsis thaliana</name>
    <name type="common">Mouse-ear cress</name>
    <dbReference type="NCBI Taxonomy" id="3702"/>
    <lineage>
        <taxon>Eukaryota</taxon>
        <taxon>Viridiplantae</taxon>
        <taxon>Streptophyta</taxon>
        <taxon>Embryophyta</taxon>
        <taxon>Tracheophyta</taxon>
        <taxon>Spermatophyta</taxon>
        <taxon>Magnoliopsida</taxon>
        <taxon>eudicotyledons</taxon>
        <taxon>Gunneridae</taxon>
        <taxon>Pentapetalae</taxon>
        <taxon>rosids</taxon>
        <taxon>malvids</taxon>
        <taxon>Brassicales</taxon>
        <taxon>Brassicaceae</taxon>
        <taxon>Camelineae</taxon>
        <taxon>Arabidopsis</taxon>
    </lineage>
</organism>
<gene>
    <name evidence="1 2" type="ordered locus">At1g13143</name>
</gene>
<dbReference type="GeneID" id="28717236"/>
<protein>
    <submittedName>
        <fullName evidence="2">Uncharacterized protein</fullName>
    </submittedName>
</protein>
<evidence type="ECO:0000313" key="3">
    <source>
        <dbReference type="Proteomes" id="UP000006548"/>
    </source>
</evidence>
<proteinExistence type="predicted"/>
<reference evidence="3" key="2">
    <citation type="journal article" date="2017" name="Plant J.">
        <title>Araport11: a complete reannotation of the Arabidopsis thaliana reference genome.</title>
        <authorList>
            <person name="Cheng C.Y."/>
            <person name="Krishnakumar V."/>
            <person name="Chan A.P."/>
            <person name="Thibaud-Nissen F."/>
            <person name="Schobel S."/>
            <person name="Town C.D."/>
        </authorList>
    </citation>
    <scope>GENOME REANNOTATION</scope>
    <source>
        <strain evidence="3">cv. Columbia</strain>
    </source>
</reference>
<dbReference type="KEGG" id="ath:AT1G13143"/>
<reference evidence="2 3" key="1">
    <citation type="journal article" date="2000" name="Nature">
        <title>Sequence and analysis of chromosome 1 of the plant Arabidopsis thaliana.</title>
        <authorList>
            <person name="Theologis A."/>
            <person name="Ecker J.R."/>
            <person name="Palm C.J."/>
            <person name="Federspiel N.A."/>
            <person name="Kaul S."/>
            <person name="White O."/>
            <person name="Alonso J."/>
            <person name="Altafi H."/>
            <person name="Araujo R."/>
            <person name="Bowman C.L."/>
            <person name="Brooks S.Y."/>
            <person name="Buehler E."/>
            <person name="Chan A."/>
            <person name="Chao Q."/>
            <person name="Chen H."/>
            <person name="Cheuk R.F."/>
            <person name="Chin C.W."/>
            <person name="Chung M.K."/>
            <person name="Conn L."/>
            <person name="Conway A.B."/>
            <person name="Conway A.R."/>
            <person name="Creasy T.H."/>
            <person name="Dewar K."/>
            <person name="Dunn P."/>
            <person name="Etgu P."/>
            <person name="Feldblyum T.V."/>
            <person name="Feng J."/>
            <person name="Fong B."/>
            <person name="Fujii C.Y."/>
            <person name="Gill J.E."/>
            <person name="Goldsmith A.D."/>
            <person name="Haas B."/>
            <person name="Hansen N.F."/>
            <person name="Hughes B."/>
            <person name="Huizar L."/>
            <person name="Hunter J.L."/>
            <person name="Jenkins J."/>
            <person name="Johnson-Hopson C."/>
            <person name="Khan S."/>
            <person name="Khaykin E."/>
            <person name="Kim C.J."/>
            <person name="Koo H.L."/>
            <person name="Kremenetskaia I."/>
            <person name="Kurtz D.B."/>
            <person name="Kwan A."/>
            <person name="Lam B."/>
            <person name="Langin-Hooper S."/>
            <person name="Lee A."/>
            <person name="Lee J.M."/>
            <person name="Lenz C.A."/>
            <person name="Li J.H."/>
            <person name="Li Y."/>
            <person name="Lin X."/>
            <person name="Liu S.X."/>
            <person name="Liu Z.A."/>
            <person name="Luros J.S."/>
            <person name="Maiti R."/>
            <person name="Marziali A."/>
            <person name="Militscher J."/>
            <person name="Miranda M."/>
            <person name="Nguyen M."/>
            <person name="Nierman W.C."/>
            <person name="Osborne B.I."/>
            <person name="Pai G."/>
            <person name="Peterson J."/>
            <person name="Pham P.K."/>
            <person name="Rizzo M."/>
            <person name="Rooney T."/>
            <person name="Rowley D."/>
            <person name="Sakano H."/>
            <person name="Salzberg S.L."/>
            <person name="Schwartz J.R."/>
            <person name="Shinn P."/>
            <person name="Southwick A.M."/>
            <person name="Sun H."/>
            <person name="Tallon L.J."/>
            <person name="Tambunga G."/>
            <person name="Toriumi M.J."/>
            <person name="Town C.D."/>
            <person name="Utterback T."/>
            <person name="Van Aken S."/>
            <person name="Vaysberg M."/>
            <person name="Vysotskaia V.S."/>
            <person name="Walker M."/>
            <person name="Wu D."/>
            <person name="Yu G."/>
            <person name="Fraser C.M."/>
            <person name="Venter J.C."/>
            <person name="Davis R.W."/>
        </authorList>
    </citation>
    <scope>NUCLEOTIDE SEQUENCE [LARGE SCALE GENOMIC DNA]</scope>
    <source>
        <strain evidence="3">cv. Columbia</strain>
    </source>
</reference>
<dbReference type="RefSeq" id="NP_001321043.1">
    <property type="nucleotide sequence ID" value="NM_001332063.1"/>
</dbReference>
<accession>A0A1P8APN6</accession>
<dbReference type="InParanoid" id="A0A1P8APN6"/>
<dbReference type="AlphaFoldDB" id="A0A1P8APN6"/>
<keyword evidence="3" id="KW-1185">Reference proteome</keyword>
<dbReference type="Araport" id="AT1G13143"/>
<dbReference type="Proteomes" id="UP000006548">
    <property type="component" value="Chromosome 1"/>
</dbReference>
<sequence>MSFSSLTVKRLSFLLVGESPRCLKISLISRMILFSTSGCFCITQKNHIRSTTILSTNSWTTSTAFLRPFSYPMSKNFRGFHMKGGIMNLNIVDSVASSKA</sequence>
<dbReference type="TAIR" id="AT1G13143"/>